<reference evidence="2 3" key="1">
    <citation type="submission" date="2021-06" db="EMBL/GenBank/DDBJ databases">
        <title>Rheinheimera indica sp. nov., isolated from deep-sea sediment.</title>
        <authorList>
            <person name="Wang Z."/>
            <person name="Zhang X.-Y."/>
        </authorList>
    </citation>
    <scope>NUCLEOTIDE SEQUENCE [LARGE SCALE GENOMIC DNA]</scope>
    <source>
        <strain evidence="2 3">SM2107</strain>
    </source>
</reference>
<organism evidence="2 3">
    <name type="scientific">Arsukibacterium indicum</name>
    <dbReference type="NCBI Taxonomy" id="2848612"/>
    <lineage>
        <taxon>Bacteria</taxon>
        <taxon>Pseudomonadati</taxon>
        <taxon>Pseudomonadota</taxon>
        <taxon>Gammaproteobacteria</taxon>
        <taxon>Chromatiales</taxon>
        <taxon>Chromatiaceae</taxon>
        <taxon>Arsukibacterium</taxon>
    </lineage>
</organism>
<keyword evidence="3" id="KW-1185">Reference proteome</keyword>
<feature type="transmembrane region" description="Helical" evidence="1">
    <location>
        <begin position="258"/>
        <end position="281"/>
    </location>
</feature>
<accession>A0ABS6MNB5</accession>
<comment type="caution">
    <text evidence="2">The sequence shown here is derived from an EMBL/GenBank/DDBJ whole genome shotgun (WGS) entry which is preliminary data.</text>
</comment>
<protein>
    <submittedName>
        <fullName evidence="2">PEP-CTERM sorting domain-containing protein</fullName>
    </submittedName>
</protein>
<evidence type="ECO:0000313" key="3">
    <source>
        <dbReference type="Proteomes" id="UP000704611"/>
    </source>
</evidence>
<sequence>MQTVIVRVYLGLFKYILSSRFFSNQTLVTISPSLWFLVISLIIVAELFMYWKGILTGLFLSGFLGLQHVHASPIDGDGYLNDQQNNMYWSLLDMKLDIARLSWSDSLGLTDQASLADINSFVGNNTEGWRWATALEFSTIHNWFDTDPLADGWSEAQKSGTALFFLLNGTGPAHTDQNGYDFEGYTYWQFGTLFDNAMQYVWMADFAWQIPEVNCATYSELCTSGYFTDSNSPLWSAENILEMGNLNVAPLLVRDRSFSASAVAVPVSSTFFLMALGLATFMRRRKD</sequence>
<dbReference type="RefSeq" id="WP_217670381.1">
    <property type="nucleotide sequence ID" value="NZ_JAHRID010000007.1"/>
</dbReference>
<proteinExistence type="predicted"/>
<keyword evidence="1" id="KW-0472">Membrane</keyword>
<keyword evidence="1" id="KW-1133">Transmembrane helix</keyword>
<name>A0ABS6MNB5_9GAMM</name>
<gene>
    <name evidence="2" type="ORF">KQY15_14445</name>
</gene>
<keyword evidence="1" id="KW-0812">Transmembrane</keyword>
<evidence type="ECO:0000256" key="1">
    <source>
        <dbReference type="SAM" id="Phobius"/>
    </source>
</evidence>
<dbReference type="EMBL" id="JAHRID010000007">
    <property type="protein sequence ID" value="MBV2130291.1"/>
    <property type="molecule type" value="Genomic_DNA"/>
</dbReference>
<evidence type="ECO:0000313" key="2">
    <source>
        <dbReference type="EMBL" id="MBV2130291.1"/>
    </source>
</evidence>
<dbReference type="Proteomes" id="UP000704611">
    <property type="component" value="Unassembled WGS sequence"/>
</dbReference>